<feature type="domain" description="PH" evidence="1">
    <location>
        <begin position="57"/>
        <end position="164"/>
    </location>
</feature>
<name>A0A8J2LJW2_9HEXA</name>
<reference evidence="2" key="1">
    <citation type="submission" date="2021-06" db="EMBL/GenBank/DDBJ databases">
        <authorList>
            <person name="Hodson N. C."/>
            <person name="Mongue J. A."/>
            <person name="Jaron S. K."/>
        </authorList>
    </citation>
    <scope>NUCLEOTIDE SEQUENCE</scope>
</reference>
<sequence length="183" mass="19586">MSSPCIVMPPPTPTYHNFESHSPAGNSPGSVNGLTALTSCVSSTSDPSSNGYSSANEIMRGHVTLLSSSHGPQRVILSVFRTSVDHFALVYPDNRRKTMVLKPAGCINIRGVTCEETTLGSGIKGFTLRPKKCDTSSAALIFVCQDSTTMPKWLAALESATSQLGKRKIPRQCSLPIVSEEEE</sequence>
<protein>
    <recommendedName>
        <fullName evidence="1">PH domain-containing protein</fullName>
    </recommendedName>
</protein>
<evidence type="ECO:0000313" key="2">
    <source>
        <dbReference type="EMBL" id="CAG7833974.1"/>
    </source>
</evidence>
<gene>
    <name evidence="2" type="ORF">AFUS01_LOCUS43527</name>
</gene>
<proteinExistence type="predicted"/>
<accession>A0A8J2LJW2</accession>
<comment type="caution">
    <text evidence="2">The sequence shown here is derived from an EMBL/GenBank/DDBJ whole genome shotgun (WGS) entry which is preliminary data.</text>
</comment>
<evidence type="ECO:0000259" key="1">
    <source>
        <dbReference type="SMART" id="SM00233"/>
    </source>
</evidence>
<dbReference type="AlphaFoldDB" id="A0A8J2LJW2"/>
<dbReference type="SMART" id="SM00233">
    <property type="entry name" value="PH"/>
    <property type="match status" value="1"/>
</dbReference>
<evidence type="ECO:0000313" key="3">
    <source>
        <dbReference type="Proteomes" id="UP000708208"/>
    </source>
</evidence>
<organism evidence="2 3">
    <name type="scientific">Allacma fusca</name>
    <dbReference type="NCBI Taxonomy" id="39272"/>
    <lineage>
        <taxon>Eukaryota</taxon>
        <taxon>Metazoa</taxon>
        <taxon>Ecdysozoa</taxon>
        <taxon>Arthropoda</taxon>
        <taxon>Hexapoda</taxon>
        <taxon>Collembola</taxon>
        <taxon>Symphypleona</taxon>
        <taxon>Sminthuridae</taxon>
        <taxon>Allacma</taxon>
    </lineage>
</organism>
<dbReference type="InterPro" id="IPR001849">
    <property type="entry name" value="PH_domain"/>
</dbReference>
<keyword evidence="3" id="KW-1185">Reference proteome</keyword>
<dbReference type="OrthoDB" id="6538124at2759"/>
<dbReference type="Proteomes" id="UP000708208">
    <property type="component" value="Unassembled WGS sequence"/>
</dbReference>
<dbReference type="EMBL" id="CAJVCH010570071">
    <property type="protein sequence ID" value="CAG7833974.1"/>
    <property type="molecule type" value="Genomic_DNA"/>
</dbReference>